<gene>
    <name evidence="3" type="ORF">DFR28_101312</name>
</gene>
<dbReference type="EMBL" id="QNRT01000001">
    <property type="protein sequence ID" value="RBP52928.1"/>
    <property type="molecule type" value="Genomic_DNA"/>
</dbReference>
<dbReference type="Proteomes" id="UP000253083">
    <property type="component" value="Unassembled WGS sequence"/>
</dbReference>
<dbReference type="PANTHER" id="PTHR31438:SF1">
    <property type="entry name" value="LYSINE N-ACYLTRANSFERASE C17G9.06C-RELATED"/>
    <property type="match status" value="1"/>
</dbReference>
<dbReference type="PANTHER" id="PTHR31438">
    <property type="entry name" value="LYSINE N-ACYLTRANSFERASE C17G9.06C-RELATED"/>
    <property type="match status" value="1"/>
</dbReference>
<proteinExistence type="predicted"/>
<evidence type="ECO:0000313" key="3">
    <source>
        <dbReference type="EMBL" id="RBP52928.1"/>
    </source>
</evidence>
<dbReference type="SMART" id="SM01006">
    <property type="entry name" value="AlcB"/>
    <property type="match status" value="1"/>
</dbReference>
<dbReference type="GO" id="GO:0016410">
    <property type="term" value="F:N-acyltransferase activity"/>
    <property type="evidence" value="ECO:0007669"/>
    <property type="project" value="TreeGrafter"/>
</dbReference>
<comment type="caution">
    <text evidence="3">The sequence shown here is derived from an EMBL/GenBank/DDBJ whole genome shotgun (WGS) entry which is preliminary data.</text>
</comment>
<evidence type="ECO:0000259" key="2">
    <source>
        <dbReference type="SMART" id="SM01006"/>
    </source>
</evidence>
<feature type="domain" description="Acyltransferase MbtK/IucB-like conserved" evidence="2">
    <location>
        <begin position="35"/>
        <end position="82"/>
    </location>
</feature>
<evidence type="ECO:0000256" key="1">
    <source>
        <dbReference type="ARBA" id="ARBA00004924"/>
    </source>
</evidence>
<dbReference type="InterPro" id="IPR019432">
    <property type="entry name" value="Acyltransferase_MbtK/IucB-like"/>
</dbReference>
<reference evidence="3 4" key="1">
    <citation type="submission" date="2018-06" db="EMBL/GenBank/DDBJ databases">
        <title>Genomic Encyclopedia of Type Strains, Phase IV (KMG-IV): sequencing the most valuable type-strain genomes for metagenomic binning, comparative biology and taxonomic classification.</title>
        <authorList>
            <person name="Goeker M."/>
        </authorList>
    </citation>
    <scope>NUCLEOTIDE SEQUENCE [LARGE SCALE GENOMIC DNA]</scope>
    <source>
        <strain evidence="3 4">DSM 24032</strain>
    </source>
</reference>
<name>A0A395JTL9_9GAMM</name>
<dbReference type="AlphaFoldDB" id="A0A395JTL9"/>
<sequence>MNGAAESLDEFDRERRLSLFVYQKSIPKIGPFSLRPYNNTADVKLIHAWVNAEHAKFWMLQNTSVEQVATEYEKILATQNTQVYIGCFNQAPVFLFEFYNAEHDDLAEYYDAQQGDYGMHILVAPTQTPLPKFTWHVFKFILEFIFSHAQVQRVVVEPDADNSKIHALNLKAGFRYQGVIEMPTKRARLAFCTRDDFRLAVAEEAES</sequence>
<accession>A0A395JTL9</accession>
<dbReference type="Pfam" id="PF13523">
    <property type="entry name" value="Acetyltransf_8"/>
    <property type="match status" value="1"/>
</dbReference>
<dbReference type="GO" id="GO:0019290">
    <property type="term" value="P:siderophore biosynthetic process"/>
    <property type="evidence" value="ECO:0007669"/>
    <property type="project" value="InterPro"/>
</dbReference>
<dbReference type="InParanoid" id="A0A395JTL9"/>
<dbReference type="Gene3D" id="3.40.630.30">
    <property type="match status" value="1"/>
</dbReference>
<dbReference type="InterPro" id="IPR016181">
    <property type="entry name" value="Acyl_CoA_acyltransferase"/>
</dbReference>
<keyword evidence="4" id="KW-1185">Reference proteome</keyword>
<dbReference type="SUPFAM" id="SSF55729">
    <property type="entry name" value="Acyl-CoA N-acyltransferases (Nat)"/>
    <property type="match status" value="1"/>
</dbReference>
<protein>
    <submittedName>
        <fullName evidence="3">RimJ/RimL family protein N-acetyltransferase</fullName>
    </submittedName>
</protein>
<evidence type="ECO:0000313" key="4">
    <source>
        <dbReference type="Proteomes" id="UP000253083"/>
    </source>
</evidence>
<comment type="pathway">
    <text evidence="1">Siderophore biosynthesis.</text>
</comment>
<keyword evidence="3" id="KW-0808">Transferase</keyword>
<organism evidence="3 4">
    <name type="scientific">Arenicella xantha</name>
    <dbReference type="NCBI Taxonomy" id="644221"/>
    <lineage>
        <taxon>Bacteria</taxon>
        <taxon>Pseudomonadati</taxon>
        <taxon>Pseudomonadota</taxon>
        <taxon>Gammaproteobacteria</taxon>
        <taxon>Arenicellales</taxon>
        <taxon>Arenicellaceae</taxon>
        <taxon>Arenicella</taxon>
    </lineage>
</organism>